<dbReference type="RefSeq" id="WP_007413974.1">
    <property type="nucleotide sequence ID" value="NZ_ABOX02000006.1"/>
</dbReference>
<feature type="signal peptide" evidence="1">
    <location>
        <begin position="1"/>
        <end position="23"/>
    </location>
</feature>
<gene>
    <name evidence="2" type="ORF">Cflav_PD6499</name>
</gene>
<dbReference type="Gene3D" id="3.40.720.10">
    <property type="entry name" value="Alkaline Phosphatase, subunit A"/>
    <property type="match status" value="2"/>
</dbReference>
<dbReference type="PANTHER" id="PTHR47197">
    <property type="entry name" value="PROTEIN NIRF"/>
    <property type="match status" value="1"/>
</dbReference>
<dbReference type="STRING" id="320771.Cflav_PD6499"/>
<dbReference type="Gene3D" id="2.130.10.10">
    <property type="entry name" value="YVTN repeat-like/Quinoprotein amine dehydrogenase"/>
    <property type="match status" value="2"/>
</dbReference>
<evidence type="ECO:0000313" key="2">
    <source>
        <dbReference type="EMBL" id="EEF62222.1"/>
    </source>
</evidence>
<comment type="caution">
    <text evidence="2">The sequence shown here is derived from an EMBL/GenBank/DDBJ whole genome shotgun (WGS) entry which is preliminary data.</text>
</comment>
<dbReference type="OrthoDB" id="145213at2"/>
<evidence type="ECO:0000313" key="3">
    <source>
        <dbReference type="Proteomes" id="UP000003688"/>
    </source>
</evidence>
<dbReference type="PANTHER" id="PTHR47197:SF3">
    <property type="entry name" value="DIHYDRO-HEME D1 DEHYDROGENASE"/>
    <property type="match status" value="1"/>
</dbReference>
<reference evidence="2 3" key="1">
    <citation type="journal article" date="2011" name="J. Bacteriol.">
        <title>Genome sequence of 'Pedosphaera parvula' Ellin514, an aerobic Verrucomicrobial isolate from pasture soil.</title>
        <authorList>
            <person name="Kant R."/>
            <person name="van Passel M.W."/>
            <person name="Sangwan P."/>
            <person name="Palva A."/>
            <person name="Lucas S."/>
            <person name="Copeland A."/>
            <person name="Lapidus A."/>
            <person name="Glavina Del Rio T."/>
            <person name="Dalin E."/>
            <person name="Tice H."/>
            <person name="Bruce D."/>
            <person name="Goodwin L."/>
            <person name="Pitluck S."/>
            <person name="Chertkov O."/>
            <person name="Larimer F.W."/>
            <person name="Land M.L."/>
            <person name="Hauser L."/>
            <person name="Brettin T.S."/>
            <person name="Detter J.C."/>
            <person name="Han S."/>
            <person name="de Vos W.M."/>
            <person name="Janssen P.H."/>
            <person name="Smidt H."/>
        </authorList>
    </citation>
    <scope>NUCLEOTIDE SEQUENCE [LARGE SCALE GENOMIC DNA]</scope>
    <source>
        <strain evidence="2 3">Ellin514</strain>
    </source>
</reference>
<feature type="chain" id="PRO_5002894692" evidence="1">
    <location>
        <begin position="24"/>
        <end position="894"/>
    </location>
</feature>
<protein>
    <submittedName>
        <fullName evidence="2">Phosphoesterase</fullName>
    </submittedName>
</protein>
<dbReference type="InterPro" id="IPR015943">
    <property type="entry name" value="WD40/YVTN_repeat-like_dom_sf"/>
</dbReference>
<accession>B9XDS6</accession>
<evidence type="ECO:0000256" key="1">
    <source>
        <dbReference type="SAM" id="SignalP"/>
    </source>
</evidence>
<sequence precursor="true">MNSRKRLIRAGLIYLGSALTALAQVAAPDDFRKVGRISKDEVFTPTSQLLTPAGTQVDLPEMRPQVIALSPDGELIVTAGKTHELVAIHPTTAAVLQRVPLPAETESEKGETVSTHILKPDPEAQVSYTGLIFSKDGSQIFLSDVNGSIKVFGVDKQHKITARRSIELPPANAPRRTNDIPAGLAISRDGTKLYVALNLSNRLLEMDVASGKPLRFFDVGALPYEVVLVGDKAYVSNWGGRRPDANSLTGPAGRGTKVRVDPVRFIANEGSLTVIDLKSGKAVKEILVGLHSSGMASSPNERHLCVANAGSDNVSVIDTRKDSVVETFSLRWHPNDFYGASPNALAFDRKGKFLFICNGTQNAIAVVSFKPGSCQLAGLIPTGWFPGAIAYDARRSSLYVANIKGTLPGKDFAYGEKPRYTSHQFRGSLSLIQIPRKIEELNQLTQVVLRNYRRAVIEESRQPARPGHAPQPVPERVGEPSVFKHVVYIIKENRSYDQIFGDVKEGNGDPALCVFGEKETPNQHKLVREFALLDNTYCSGILSADGHQWADTAFATDYMEKSFAGFPRSYPDGMELDDVDAVAYAPSGFIWDNALAHGKTLRDYGEFTFGEVKWKAPSGKREPQFLDIYRDFINHSNQFSISCTPAIQSLAPYIMTNTIGWDLTVPDVFRAAQFIKELKEFEKRDKMPDFIIICLPNDHTSGTKHGFPTPAAHVADNDLAFGQIVEAISHSKFWKETCIFAIEDDPQNGFDHVSGYRTTAYVISPYTKRHAVVGMNYNQPGMLRTIELILGLPPMNQMDAGATPMFDCFQEKPDLTPFDAVPNNVPLDQMNPDTHAIKDRRQRRDALVSARLPLDQPDRCPEDVLNKIIWHAQKGFVAPYPAWAITVTQDQDND</sequence>
<proteinExistence type="predicted"/>
<dbReference type="SUPFAM" id="SSF51004">
    <property type="entry name" value="C-terminal (heme d1) domain of cytochrome cd1-nitrite reductase"/>
    <property type="match status" value="1"/>
</dbReference>
<name>B9XDS6_PEDPL</name>
<keyword evidence="1" id="KW-0732">Signal</keyword>
<dbReference type="AlphaFoldDB" id="B9XDS6"/>
<organism evidence="2 3">
    <name type="scientific">Pedosphaera parvula (strain Ellin514)</name>
    <dbReference type="NCBI Taxonomy" id="320771"/>
    <lineage>
        <taxon>Bacteria</taxon>
        <taxon>Pseudomonadati</taxon>
        <taxon>Verrucomicrobiota</taxon>
        <taxon>Pedosphaerae</taxon>
        <taxon>Pedosphaerales</taxon>
        <taxon>Pedosphaeraceae</taxon>
        <taxon>Pedosphaera</taxon>
    </lineage>
</organism>
<dbReference type="InterPro" id="IPR051200">
    <property type="entry name" value="Host-pathogen_enzymatic-act"/>
</dbReference>
<dbReference type="EMBL" id="ABOX02000006">
    <property type="protein sequence ID" value="EEF62222.1"/>
    <property type="molecule type" value="Genomic_DNA"/>
</dbReference>
<dbReference type="Proteomes" id="UP000003688">
    <property type="component" value="Unassembled WGS sequence"/>
</dbReference>
<dbReference type="InterPro" id="IPR017850">
    <property type="entry name" value="Alkaline_phosphatase_core_sf"/>
</dbReference>
<dbReference type="SUPFAM" id="SSF53649">
    <property type="entry name" value="Alkaline phosphatase-like"/>
    <property type="match status" value="1"/>
</dbReference>
<keyword evidence="3" id="KW-1185">Reference proteome</keyword>
<dbReference type="InterPro" id="IPR011048">
    <property type="entry name" value="Haem_d1_sf"/>
</dbReference>